<protein>
    <recommendedName>
        <fullName evidence="5">L-rhamnose mutarotase</fullName>
        <ecNumber evidence="5">5.1.3.32</ecNumber>
    </recommendedName>
</protein>
<evidence type="ECO:0000256" key="1">
    <source>
        <dbReference type="ARBA" id="ARBA00022490"/>
    </source>
</evidence>
<dbReference type="EC" id="5.1.3.32" evidence="5"/>
<dbReference type="RefSeq" id="WP_060743811.1">
    <property type="nucleotide sequence ID" value="NZ_BEWQ01000009.1"/>
</dbReference>
<dbReference type="SUPFAM" id="SSF54909">
    <property type="entry name" value="Dimeric alpha+beta barrel"/>
    <property type="match status" value="1"/>
</dbReference>
<dbReference type="GO" id="GO:0005737">
    <property type="term" value="C:cytoplasm"/>
    <property type="evidence" value="ECO:0007669"/>
    <property type="project" value="InterPro"/>
</dbReference>
<keyword evidence="2 7" id="KW-0413">Isomerase</keyword>
<dbReference type="Proteomes" id="UP000743107">
    <property type="component" value="Unassembled WGS sequence"/>
</dbReference>
<dbReference type="GO" id="GO:0019301">
    <property type="term" value="P:rhamnose catabolic process"/>
    <property type="evidence" value="ECO:0007669"/>
    <property type="project" value="UniProtKB-UniRule"/>
</dbReference>
<sequence length="104" mass="12422">MKRIGQVMYLHKDAYDEYEKRHAELWPEMKEALKEHGANNYSIYLNKETGQTFAYLEVPDVEAYNKIAETDICKKWWKYMKPLMETNEDDSPVATDLKEVFHLD</sequence>
<reference evidence="6" key="2">
    <citation type="submission" date="2019-12" db="EMBL/GenBank/DDBJ databases">
        <title>SpeciesPrimer: A bioinformatics pipeline dedicated to the design of qPCR primers for the quantification of bacterial species.</title>
        <authorList>
            <person name="Dreier M."/>
            <person name="Berthoud H."/>
            <person name="Shani N."/>
            <person name="Wechsler D."/>
            <person name="Junier P."/>
        </authorList>
    </citation>
    <scope>NUCLEOTIDE SEQUENCE</scope>
    <source>
        <strain evidence="6">FAM13073</strain>
    </source>
</reference>
<dbReference type="InterPro" id="IPR013448">
    <property type="entry name" value="L-rhamnose_mutarotase"/>
</dbReference>
<proteinExistence type="inferred from homology"/>
<evidence type="ECO:0000313" key="9">
    <source>
        <dbReference type="Proteomes" id="UP000743107"/>
    </source>
</evidence>
<dbReference type="AlphaFoldDB" id="A0A6L5A1A1"/>
<dbReference type="Proteomes" id="UP000472573">
    <property type="component" value="Unassembled WGS sequence"/>
</dbReference>
<dbReference type="EMBL" id="WENB01000005">
    <property type="protein sequence ID" value="KAF0412593.1"/>
    <property type="molecule type" value="Genomic_DNA"/>
</dbReference>
<accession>A0A6L5A1A1</accession>
<reference evidence="7" key="4">
    <citation type="submission" date="2020-11" db="EMBL/GenBank/DDBJ databases">
        <title>Antibiotic susceptibility profiles of Pediococcus pentosaceus from various origins and their implications for the safety assessment of strains with food-technology applications.</title>
        <authorList>
            <person name="Shani N."/>
            <person name="Oberhaensli S."/>
            <person name="Arias E."/>
        </authorList>
    </citation>
    <scope>NUCLEOTIDE SEQUENCE</scope>
    <source>
        <strain evidence="7">FAM 19164</strain>
    </source>
</reference>
<name>A0A6L5A1A1_PEDPE</name>
<comment type="caution">
    <text evidence="7">The sequence shown here is derived from an EMBL/GenBank/DDBJ whole genome shotgun (WGS) entry which is preliminary data.</text>
</comment>
<evidence type="ECO:0000256" key="3">
    <source>
        <dbReference type="ARBA" id="ARBA00023277"/>
    </source>
</evidence>
<organism evidence="7 9">
    <name type="scientific">Pediococcus pentosaceus</name>
    <dbReference type="NCBI Taxonomy" id="1255"/>
    <lineage>
        <taxon>Bacteria</taxon>
        <taxon>Bacillati</taxon>
        <taxon>Bacillota</taxon>
        <taxon>Bacilli</taxon>
        <taxon>Lactobacillales</taxon>
        <taxon>Lactobacillaceae</taxon>
        <taxon>Pediococcus</taxon>
    </lineage>
</organism>
<dbReference type="Pfam" id="PF05336">
    <property type="entry name" value="rhaM"/>
    <property type="match status" value="1"/>
</dbReference>
<evidence type="ECO:0000256" key="5">
    <source>
        <dbReference type="NCBIfam" id="TIGR02625"/>
    </source>
</evidence>
<dbReference type="InterPro" id="IPR011008">
    <property type="entry name" value="Dimeric_a/b-barrel"/>
</dbReference>
<evidence type="ECO:0000256" key="2">
    <source>
        <dbReference type="ARBA" id="ARBA00023235"/>
    </source>
</evidence>
<keyword evidence="3" id="KW-0119">Carbohydrate metabolism</keyword>
<reference evidence="8" key="3">
    <citation type="submission" date="2020-03" db="EMBL/GenBank/DDBJ databases">
        <title>SpeciesPrimer: A bioinformatics pipeline dedicated to the design of qPCR primers for the quantification of bacterial species.</title>
        <authorList>
            <person name="Dreier M."/>
            <person name="Berthoud H."/>
            <person name="Shani N."/>
            <person name="Wechsler D."/>
            <person name="Junier P."/>
        </authorList>
    </citation>
    <scope>NUCLEOTIDE SEQUENCE [LARGE SCALE GENOMIC DNA]</scope>
    <source>
        <strain evidence="8">FAM13073</strain>
    </source>
</reference>
<keyword evidence="4" id="KW-0684">Rhamnose metabolism</keyword>
<keyword evidence="1" id="KW-0963">Cytoplasm</keyword>
<evidence type="ECO:0000313" key="8">
    <source>
        <dbReference type="Proteomes" id="UP000472573"/>
    </source>
</evidence>
<keyword evidence="8" id="KW-1185">Reference proteome</keyword>
<reference evidence="6 8" key="1">
    <citation type="submission" date="2019-10" db="EMBL/GenBank/DDBJ databases">
        <authorList>
            <person name="Irmler S."/>
            <person name="Berthoud H."/>
            <person name="Roetschi A."/>
            <person name="Arias E."/>
            <person name="Shani N."/>
            <person name="Wuethrich D."/>
            <person name="Bruggmann R."/>
        </authorList>
    </citation>
    <scope>NUCLEOTIDE SEQUENCE [LARGE SCALE GENOMIC DNA]</scope>
    <source>
        <strain evidence="6 8">FAM13073</strain>
    </source>
</reference>
<dbReference type="NCBIfam" id="TIGR02625">
    <property type="entry name" value="YiiL_rotase"/>
    <property type="match status" value="1"/>
</dbReference>
<dbReference type="InterPro" id="IPR008000">
    <property type="entry name" value="Rham/fucose_mutarotase"/>
</dbReference>
<evidence type="ECO:0000313" key="6">
    <source>
        <dbReference type="EMBL" id="KAF0412593.1"/>
    </source>
</evidence>
<gene>
    <name evidence="7" type="primary">rhaM</name>
    <name evidence="6" type="ORF">GBO79_08505</name>
    <name evidence="7" type="ORF">ITQ97_09315</name>
</gene>
<dbReference type="PANTHER" id="PTHR34389">
    <property type="entry name" value="L-RHAMNOSE MUTAROTASE"/>
    <property type="match status" value="1"/>
</dbReference>
<dbReference type="EMBL" id="JADOFV010000005">
    <property type="protein sequence ID" value="MBF7127994.1"/>
    <property type="molecule type" value="Genomic_DNA"/>
</dbReference>
<dbReference type="PANTHER" id="PTHR34389:SF2">
    <property type="entry name" value="L-RHAMNOSE MUTAROTASE"/>
    <property type="match status" value="1"/>
</dbReference>
<dbReference type="GO" id="GO:0062192">
    <property type="term" value="F:L-rhamnose mutarotase activity"/>
    <property type="evidence" value="ECO:0007669"/>
    <property type="project" value="UniProtKB-UniRule"/>
</dbReference>
<evidence type="ECO:0000313" key="7">
    <source>
        <dbReference type="EMBL" id="MBF7127994.1"/>
    </source>
</evidence>
<dbReference type="HAMAP" id="MF_01663">
    <property type="entry name" value="L_rham_rotase"/>
    <property type="match status" value="1"/>
</dbReference>
<dbReference type="Gene3D" id="3.30.70.100">
    <property type="match status" value="1"/>
</dbReference>
<evidence type="ECO:0000256" key="4">
    <source>
        <dbReference type="ARBA" id="ARBA00023308"/>
    </source>
</evidence>